<dbReference type="GO" id="GO:0090313">
    <property type="term" value="P:regulation of protein targeting to membrane"/>
    <property type="evidence" value="ECO:0007669"/>
    <property type="project" value="TreeGrafter"/>
</dbReference>
<feature type="compositionally biased region" description="Basic and acidic residues" evidence="1">
    <location>
        <begin position="849"/>
        <end position="864"/>
    </location>
</feature>
<dbReference type="Proteomes" id="UP000317169">
    <property type="component" value="Unassembled WGS sequence"/>
</dbReference>
<evidence type="ECO:0000313" key="5">
    <source>
        <dbReference type="Proteomes" id="UP000317169"/>
    </source>
</evidence>
<feature type="transmembrane region" description="Helical" evidence="2">
    <location>
        <begin position="7"/>
        <end position="26"/>
    </location>
</feature>
<feature type="region of interest" description="Disordered" evidence="1">
    <location>
        <begin position="833"/>
        <end position="864"/>
    </location>
</feature>
<accession>A0A507ZVR0</accession>
<evidence type="ECO:0000259" key="3">
    <source>
        <dbReference type="Pfam" id="PF05170"/>
    </source>
</evidence>
<dbReference type="PANTHER" id="PTHR30441">
    <property type="entry name" value="DUF748 DOMAIN-CONTAINING PROTEIN"/>
    <property type="match status" value="1"/>
</dbReference>
<dbReference type="PANTHER" id="PTHR30441:SF8">
    <property type="entry name" value="DUF748 DOMAIN-CONTAINING PROTEIN"/>
    <property type="match status" value="1"/>
</dbReference>
<dbReference type="AlphaFoldDB" id="A0A507ZVR0"/>
<dbReference type="EMBL" id="VIAR01000003">
    <property type="protein sequence ID" value="TQD39778.1"/>
    <property type="molecule type" value="Genomic_DNA"/>
</dbReference>
<sequence length="889" mass="98479">MKKALKIIGIVLLVLVVFLIAAPFIFKGPIERAVKKSINNNINATVAWEDLNLSLFSSFPDAELQLHNLSVINKRPFAGDTLATAEKLGFSMGIPQLFKSGDEPLSVNKLDLDNAYINIKVDSLGNANYDIAKESSTQNQNQQQSKQGGLSLDVQEYSITNSRINYLDEGSKTFVRLRDFNHYGSGDFSAEEFTLKTTSETLISFALDQENYLESHKLQLDADFKMNLAEQKFSFLENKALINKLPLTFDGFVKVNENNNEVDISFTTPSSDFKNFLAVIPETYAKNLDGVETSGDFKIDGKINGIIDDETIPKLDIAVTSNNAAFKYPDLPKQVQNINLDAVLKNQTGKLEDTYLNLDKLTFTIDQDVFSANGNFKNLTENMLVNLVLKGTLNLANLEKAYPLELEQDLNGILKADLQTNFTMNDVENENYSRVKSQGTASISNFKYTSKEIPNPVLVDRANLSFNTSNVTLQEMQLKTGQTDAKISGTLDNLMGYLFSDQKLKGRFKVAANTFAINDFMIAQAEDTSVKENEETKTSQQPKVTQEEAIKIPSFLDARLDFTANKVIYDNLTLSNTKGAMAIKDETARLENVSADIFGGNISLNGNVSTKAAQPTFDMDLKLNRINIVESFKELELLRNLAPIAKALKGDLNTTINLQGNLTKELTPILSSLAGDAFAKILNADVDTQQMPLLANLDSKLDFLNLDKLDLKDIQTQVQFQDGQVNLQPFDFNIKDILITVNGSHGFDNQMNYEMALDLPAKYLGSEIGGGLANLTQTDLENTKITLPVALSGSFNNPNVQLNIKQATQELSQQIIASQKDKIKDKATDKIKDILGGNKDNDATENQEDTVKDTSKTKDGRDKIKDAAEDILGGLFGKKKKDKQKQENN</sequence>
<feature type="domain" description="AsmA" evidence="3">
    <location>
        <begin position="1"/>
        <end position="661"/>
    </location>
</feature>
<dbReference type="Pfam" id="PF05170">
    <property type="entry name" value="AsmA"/>
    <property type="match status" value="1"/>
</dbReference>
<dbReference type="InterPro" id="IPR007844">
    <property type="entry name" value="AsmA"/>
</dbReference>
<organism evidence="4 5">
    <name type="scientific">Haloflavibacter putidus</name>
    <dbReference type="NCBI Taxonomy" id="2576776"/>
    <lineage>
        <taxon>Bacteria</taxon>
        <taxon>Pseudomonadati</taxon>
        <taxon>Bacteroidota</taxon>
        <taxon>Flavobacteriia</taxon>
        <taxon>Flavobacteriales</taxon>
        <taxon>Flavobacteriaceae</taxon>
        <taxon>Haloflavibacter</taxon>
    </lineage>
</organism>
<evidence type="ECO:0000313" key="4">
    <source>
        <dbReference type="EMBL" id="TQD39778.1"/>
    </source>
</evidence>
<comment type="caution">
    <text evidence="4">The sequence shown here is derived from an EMBL/GenBank/DDBJ whole genome shotgun (WGS) entry which is preliminary data.</text>
</comment>
<dbReference type="RefSeq" id="WP_141421063.1">
    <property type="nucleotide sequence ID" value="NZ_VIAR01000003.1"/>
</dbReference>
<name>A0A507ZVR0_9FLAO</name>
<evidence type="ECO:0000256" key="1">
    <source>
        <dbReference type="SAM" id="MobiDB-lite"/>
    </source>
</evidence>
<keyword evidence="5" id="KW-1185">Reference proteome</keyword>
<dbReference type="GO" id="GO:0005886">
    <property type="term" value="C:plasma membrane"/>
    <property type="evidence" value="ECO:0007669"/>
    <property type="project" value="TreeGrafter"/>
</dbReference>
<protein>
    <submittedName>
        <fullName evidence="4">AsmA family protein</fullName>
    </submittedName>
</protein>
<dbReference type="InterPro" id="IPR052894">
    <property type="entry name" value="AsmA-related"/>
</dbReference>
<dbReference type="OrthoDB" id="596403at2"/>
<keyword evidence="2" id="KW-0812">Transmembrane</keyword>
<reference evidence="4 5" key="1">
    <citation type="submission" date="2019-06" db="EMBL/GenBank/DDBJ databases">
        <title>Flavibacter putida gen. nov., sp. nov., a novel marine bacterium of the family Flavobacteriaceae isolated from coastal seawater.</title>
        <authorList>
            <person name="Feng X."/>
        </authorList>
    </citation>
    <scope>NUCLEOTIDE SEQUENCE [LARGE SCALE GENOMIC DNA]</scope>
    <source>
        <strain evidence="4 5">PLHSN227</strain>
    </source>
</reference>
<gene>
    <name evidence="4" type="ORF">FKR84_04600</name>
</gene>
<keyword evidence="2" id="KW-0472">Membrane</keyword>
<evidence type="ECO:0000256" key="2">
    <source>
        <dbReference type="SAM" id="Phobius"/>
    </source>
</evidence>
<proteinExistence type="predicted"/>
<keyword evidence="2" id="KW-1133">Transmembrane helix</keyword>